<keyword evidence="1" id="KW-0472">Membrane</keyword>
<accession>A0A1M5B6F6</accession>
<feature type="transmembrane region" description="Helical" evidence="1">
    <location>
        <begin position="36"/>
        <end position="62"/>
    </location>
</feature>
<evidence type="ECO:0000313" key="2">
    <source>
        <dbReference type="EMBL" id="SHF38131.1"/>
    </source>
</evidence>
<keyword evidence="1" id="KW-1133">Transmembrane helix</keyword>
<protein>
    <submittedName>
        <fullName evidence="2">Uncharacterized protein</fullName>
    </submittedName>
</protein>
<evidence type="ECO:0000313" key="3">
    <source>
        <dbReference type="Proteomes" id="UP000184147"/>
    </source>
</evidence>
<feature type="transmembrane region" description="Helical" evidence="1">
    <location>
        <begin position="5"/>
        <end position="24"/>
    </location>
</feature>
<reference evidence="2 3" key="1">
    <citation type="submission" date="2016-11" db="EMBL/GenBank/DDBJ databases">
        <authorList>
            <person name="Jaros S."/>
            <person name="Januszkiewicz K."/>
            <person name="Wedrychowicz H."/>
        </authorList>
    </citation>
    <scope>NUCLEOTIDE SEQUENCE [LARGE SCALE GENOMIC DNA]</scope>
    <source>
        <strain evidence="2 3">DSM 25660</strain>
    </source>
</reference>
<proteinExistence type="predicted"/>
<dbReference type="Proteomes" id="UP000184147">
    <property type="component" value="Unassembled WGS sequence"/>
</dbReference>
<sequence length="74" mass="8322">MRHVFILLGIYGVGLGLTLFGAYIDTDVPQSEHISLGMEIVCMSLIVFGLLTGIFYSLFFTFMGLKRILEQRFA</sequence>
<dbReference type="OrthoDB" id="9894061at2"/>
<organism evidence="2 3">
    <name type="scientific">Flavobacterium fontis</name>
    <dbReference type="NCBI Taxonomy" id="1124188"/>
    <lineage>
        <taxon>Bacteria</taxon>
        <taxon>Pseudomonadati</taxon>
        <taxon>Bacteroidota</taxon>
        <taxon>Flavobacteriia</taxon>
        <taxon>Flavobacteriales</taxon>
        <taxon>Flavobacteriaceae</taxon>
        <taxon>Flavobacterium</taxon>
    </lineage>
</organism>
<name>A0A1M5B6F6_9FLAO</name>
<dbReference type="RefSeq" id="WP_073363175.1">
    <property type="nucleotide sequence ID" value="NZ_FQVQ01000007.1"/>
</dbReference>
<evidence type="ECO:0000256" key="1">
    <source>
        <dbReference type="SAM" id="Phobius"/>
    </source>
</evidence>
<gene>
    <name evidence="2" type="ORF">SAMN05444377_107152</name>
</gene>
<dbReference type="EMBL" id="FQVQ01000007">
    <property type="protein sequence ID" value="SHF38131.1"/>
    <property type="molecule type" value="Genomic_DNA"/>
</dbReference>
<keyword evidence="1" id="KW-0812">Transmembrane</keyword>
<dbReference type="AlphaFoldDB" id="A0A1M5B6F6"/>
<dbReference type="STRING" id="1124188.SAMN05444377_107152"/>
<keyword evidence="3" id="KW-1185">Reference proteome</keyword>